<organism evidence="1 2">
    <name type="scientific">Sphingomonas populi</name>
    <dbReference type="NCBI Taxonomy" id="2484750"/>
    <lineage>
        <taxon>Bacteria</taxon>
        <taxon>Pseudomonadati</taxon>
        <taxon>Pseudomonadota</taxon>
        <taxon>Alphaproteobacteria</taxon>
        <taxon>Sphingomonadales</taxon>
        <taxon>Sphingomonadaceae</taxon>
        <taxon>Sphingomonas</taxon>
    </lineage>
</organism>
<comment type="caution">
    <text evidence="1">The sequence shown here is derived from an EMBL/GenBank/DDBJ whole genome shotgun (WGS) entry which is preliminary data.</text>
</comment>
<evidence type="ECO:0000313" key="1">
    <source>
        <dbReference type="EMBL" id="RZF58041.1"/>
    </source>
</evidence>
<accession>A0A4Q6XE14</accession>
<name>A0A4Q6XE14_9SPHN</name>
<proteinExistence type="predicted"/>
<dbReference type="AlphaFoldDB" id="A0A4Q6XE14"/>
<gene>
    <name evidence="1" type="ORF">EWE75_24735</name>
</gene>
<evidence type="ECO:0000313" key="2">
    <source>
        <dbReference type="Proteomes" id="UP000292085"/>
    </source>
</evidence>
<feature type="non-terminal residue" evidence="1">
    <location>
        <position position="233"/>
    </location>
</feature>
<keyword evidence="2" id="KW-1185">Reference proteome</keyword>
<protein>
    <submittedName>
        <fullName evidence="1">ISKra4 family transposase</fullName>
    </submittedName>
</protein>
<sequence length="233" mass="27112">MPDDRDPRYIGLVHGYDRKPKRRLFDLLRQQGLQANQDVTFLTDGGEEVRALTEMITPEAEHVLDWFHIAMRLTVLEQYARGVAHHDENEGARLLREMQRIKWLLWHGNGHRARQHADDLRDDTKALELDYLHLAKFARSAQEFAVYIRSNAGSLINYGERFRAGERISSAMAESTVNAVVSKRFAKRQQMQWTRRGAHLLLQTRTRTLDGTLRPLFERWYPGLANDNFSDTA</sequence>
<reference evidence="1 2" key="1">
    <citation type="submission" date="2019-02" db="EMBL/GenBank/DDBJ databases">
        <authorList>
            <person name="Li Y."/>
        </authorList>
    </citation>
    <scope>NUCLEOTIDE SEQUENCE [LARGE SCALE GENOMIC DNA]</scope>
    <source>
        <strain evidence="1 2">3-7</strain>
    </source>
</reference>
<dbReference type="EMBL" id="SGIS01000165">
    <property type="protein sequence ID" value="RZF58041.1"/>
    <property type="molecule type" value="Genomic_DNA"/>
</dbReference>
<dbReference type="Proteomes" id="UP000292085">
    <property type="component" value="Unassembled WGS sequence"/>
</dbReference>